<keyword evidence="2" id="KW-0378">Hydrolase</keyword>
<dbReference type="Gene3D" id="3.30.1120.10">
    <property type="match status" value="1"/>
</dbReference>
<dbReference type="InterPro" id="IPR017850">
    <property type="entry name" value="Alkaline_phosphatase_core_sf"/>
</dbReference>
<dbReference type="RefSeq" id="WP_182461543.1">
    <property type="nucleotide sequence ID" value="NZ_CP059732.1"/>
</dbReference>
<dbReference type="Proteomes" id="UP000515369">
    <property type="component" value="Chromosome"/>
</dbReference>
<evidence type="ECO:0000313" key="4">
    <source>
        <dbReference type="EMBL" id="QMW04289.1"/>
    </source>
</evidence>
<dbReference type="KEGG" id="sfol:H3H32_04875"/>
<evidence type="ECO:0000256" key="2">
    <source>
        <dbReference type="ARBA" id="ARBA00022801"/>
    </source>
</evidence>
<dbReference type="GO" id="GO:0004065">
    <property type="term" value="F:arylsulfatase activity"/>
    <property type="evidence" value="ECO:0007669"/>
    <property type="project" value="TreeGrafter"/>
</dbReference>
<reference evidence="4 5" key="1">
    <citation type="submission" date="2020-07" db="EMBL/GenBank/DDBJ databases">
        <title>Spirosoma foliorum sp. nov., isolated from the leaves on the Nejang mountain Korea, Republic of.</title>
        <authorList>
            <person name="Ho H."/>
            <person name="Lee Y.-J."/>
            <person name="Nurcahyanto D.-A."/>
            <person name="Kim S.-G."/>
        </authorList>
    </citation>
    <scope>NUCLEOTIDE SEQUENCE [LARGE SCALE GENOMIC DNA]</scope>
    <source>
        <strain evidence="4 5">PL0136</strain>
    </source>
</reference>
<accession>A0A7G5GZJ7</accession>
<sequence length="501" mass="55347">MKSCNNPIAIPLFLTAVSALFVGLNLPQKQNPPTVTRQQDPNRPNIVVILADDLGYGDISANGKNFVQTPNIDALAKSGALCTNGYSNAPFCSPSRAAILTGRYQHRFGFEFLYPSTSKRDSVVGLPFEEITLAEQLKKQGYATAMFGKWHVGNRKNNTPTDRGFDQYYGTLGGHTMYKDSSDADVENSPQLWWPGSAASFHRDDYSAIFDGKKEVTEKEYTTDVFSRKASEFIDQHKTSPFFLYVPFNAVHFPFQATKNYTDRFKGEKDKNKRIYYGMIAALDDAVGSIVQKLKATGLDKNTLIVFTSDNGGAGFLKAPYNGPLSGVKGLLFEGGIRVPYIVSWTGKIPAGTVYTQPVAGMDIYTTAVAASHGTLAKDRPYDGVDLLPYLSGKTKSAPHQTLFWRFGKNKAVRKGEWKLFYYGLEDKYSLFNLDKDIAERQDVSASNSAKVAELKQALATWEKGTLPPAWADGGLPKFKPGKEGNGQYRVGPDGNLFYIY</sequence>
<dbReference type="PANTHER" id="PTHR42693">
    <property type="entry name" value="ARYLSULFATASE FAMILY MEMBER"/>
    <property type="match status" value="1"/>
</dbReference>
<dbReference type="Gene3D" id="3.40.720.10">
    <property type="entry name" value="Alkaline Phosphatase, subunit A"/>
    <property type="match status" value="1"/>
</dbReference>
<dbReference type="InterPro" id="IPR000917">
    <property type="entry name" value="Sulfatase_N"/>
</dbReference>
<dbReference type="Pfam" id="PF00884">
    <property type="entry name" value="Sulfatase"/>
    <property type="match status" value="1"/>
</dbReference>
<dbReference type="EMBL" id="CP059732">
    <property type="protein sequence ID" value="QMW04289.1"/>
    <property type="molecule type" value="Genomic_DNA"/>
</dbReference>
<dbReference type="SUPFAM" id="SSF53649">
    <property type="entry name" value="Alkaline phosphatase-like"/>
    <property type="match status" value="1"/>
</dbReference>
<gene>
    <name evidence="4" type="ORF">H3H32_04875</name>
</gene>
<keyword evidence="5" id="KW-1185">Reference proteome</keyword>
<dbReference type="AlphaFoldDB" id="A0A7G5GZJ7"/>
<protein>
    <submittedName>
        <fullName evidence="4">Sulfatase</fullName>
    </submittedName>
</protein>
<evidence type="ECO:0000259" key="3">
    <source>
        <dbReference type="Pfam" id="PF00884"/>
    </source>
</evidence>
<feature type="domain" description="Sulfatase N-terminal" evidence="3">
    <location>
        <begin position="44"/>
        <end position="370"/>
    </location>
</feature>
<dbReference type="InterPro" id="IPR050738">
    <property type="entry name" value="Sulfatase"/>
</dbReference>
<dbReference type="PANTHER" id="PTHR42693:SF53">
    <property type="entry name" value="ENDO-4-O-SULFATASE"/>
    <property type="match status" value="1"/>
</dbReference>
<proteinExistence type="inferred from homology"/>
<organism evidence="4 5">
    <name type="scientific">Spirosoma foliorum</name>
    <dbReference type="NCBI Taxonomy" id="2710596"/>
    <lineage>
        <taxon>Bacteria</taxon>
        <taxon>Pseudomonadati</taxon>
        <taxon>Bacteroidota</taxon>
        <taxon>Cytophagia</taxon>
        <taxon>Cytophagales</taxon>
        <taxon>Cytophagaceae</taxon>
        <taxon>Spirosoma</taxon>
    </lineage>
</organism>
<comment type="similarity">
    <text evidence="1">Belongs to the sulfatase family.</text>
</comment>
<evidence type="ECO:0000313" key="5">
    <source>
        <dbReference type="Proteomes" id="UP000515369"/>
    </source>
</evidence>
<evidence type="ECO:0000256" key="1">
    <source>
        <dbReference type="ARBA" id="ARBA00008779"/>
    </source>
</evidence>
<dbReference type="CDD" id="cd16144">
    <property type="entry name" value="ARS_like"/>
    <property type="match status" value="1"/>
</dbReference>
<name>A0A7G5GZJ7_9BACT</name>